<dbReference type="Proteomes" id="UP000030745">
    <property type="component" value="Unassembled WGS sequence"/>
</dbReference>
<dbReference type="AlphaFoldDB" id="A0A067CPR4"/>
<protein>
    <recommendedName>
        <fullName evidence="1">Rhodanese domain-containing protein</fullName>
    </recommendedName>
</protein>
<dbReference type="Gene3D" id="3.40.250.10">
    <property type="entry name" value="Rhodanese-like domain"/>
    <property type="match status" value="1"/>
</dbReference>
<dbReference type="InterPro" id="IPR020936">
    <property type="entry name" value="TrhO"/>
</dbReference>
<evidence type="ECO:0000313" key="2">
    <source>
        <dbReference type="EMBL" id="KDO32513.1"/>
    </source>
</evidence>
<dbReference type="GeneID" id="24125524"/>
<keyword evidence="3" id="KW-1185">Reference proteome</keyword>
<dbReference type="Pfam" id="PF00581">
    <property type="entry name" value="Rhodanese"/>
    <property type="match status" value="1"/>
</dbReference>
<gene>
    <name evidence="2" type="ORF">SPRG_02990</name>
</gene>
<reference evidence="2 3" key="1">
    <citation type="journal article" date="2013" name="PLoS Genet.">
        <title>Distinctive expansion of potential virulence genes in the genome of the oomycete fish pathogen Saprolegnia parasitica.</title>
        <authorList>
            <person name="Jiang R.H."/>
            <person name="de Bruijn I."/>
            <person name="Haas B.J."/>
            <person name="Belmonte R."/>
            <person name="Lobach L."/>
            <person name="Christie J."/>
            <person name="van den Ackerveken G."/>
            <person name="Bottin A."/>
            <person name="Bulone V."/>
            <person name="Diaz-Moreno S.M."/>
            <person name="Dumas B."/>
            <person name="Fan L."/>
            <person name="Gaulin E."/>
            <person name="Govers F."/>
            <person name="Grenville-Briggs L.J."/>
            <person name="Horner N.R."/>
            <person name="Levin J.Z."/>
            <person name="Mammella M."/>
            <person name="Meijer H.J."/>
            <person name="Morris P."/>
            <person name="Nusbaum C."/>
            <person name="Oome S."/>
            <person name="Phillips A.J."/>
            <person name="van Rooyen D."/>
            <person name="Rzeszutek E."/>
            <person name="Saraiva M."/>
            <person name="Secombes C.J."/>
            <person name="Seidl M.F."/>
            <person name="Snel B."/>
            <person name="Stassen J.H."/>
            <person name="Sykes S."/>
            <person name="Tripathy S."/>
            <person name="van den Berg H."/>
            <person name="Vega-Arreguin J.C."/>
            <person name="Wawra S."/>
            <person name="Young S.K."/>
            <person name="Zeng Q."/>
            <person name="Dieguez-Uribeondo J."/>
            <person name="Russ C."/>
            <person name="Tyler B.M."/>
            <person name="van West P."/>
        </authorList>
    </citation>
    <scope>NUCLEOTIDE SEQUENCE [LARGE SCALE GENOMIC DNA]</scope>
    <source>
        <strain evidence="2 3">CBS 223.65</strain>
    </source>
</reference>
<dbReference type="HAMAP" id="MF_00469">
    <property type="entry name" value="TrhO"/>
    <property type="match status" value="1"/>
</dbReference>
<dbReference type="PANTHER" id="PTHR43268:SF7">
    <property type="entry name" value="RHODANESE DOMAIN-CONTAINING PROTEIN"/>
    <property type="match status" value="1"/>
</dbReference>
<dbReference type="InterPro" id="IPR022111">
    <property type="entry name" value="Rhodanese_C"/>
</dbReference>
<dbReference type="SMART" id="SM00450">
    <property type="entry name" value="RHOD"/>
    <property type="match status" value="1"/>
</dbReference>
<dbReference type="OrthoDB" id="25002at2759"/>
<proteinExistence type="inferred from homology"/>
<name>A0A067CPR4_SAPPC</name>
<dbReference type="RefSeq" id="XP_012196962.1">
    <property type="nucleotide sequence ID" value="XM_012341572.1"/>
</dbReference>
<dbReference type="CDD" id="cd01518">
    <property type="entry name" value="RHOD_YceA"/>
    <property type="match status" value="1"/>
</dbReference>
<dbReference type="InterPro" id="IPR040503">
    <property type="entry name" value="TRHO_N"/>
</dbReference>
<dbReference type="InterPro" id="IPR036873">
    <property type="entry name" value="Rhodanese-like_dom_sf"/>
</dbReference>
<sequence>MCDVVLYYKYVALSATDADDAAAWHERFCAPLGLYGRVRIAEEGINGTLGGPAAAIDAYIAAMEASTAFGGMGIDWKRSAAEALPFDDLLIRRTKAIVSIELPDDVCHVRDTAQHLSPTDFDAKLSADNIAVIDVRNDYEYNIGHFKDALNPRTRRFGQFPVWVRETLPQLQEKSAILMYCTGGIRCEKASAYLRHLGLENVYQLEGGIHRYLETFPDGGQFLGKNFVFDQRVAMASRNDAVVGKCSACEDAHDVVSGTRCAYCRTHVLLCDGCVETKAAKRIQVLCGDHAWMGDGSSDELLAKHAALEATLAQHEGTKGKGRRRSIRKQMDAIEKSLDQFTLVDAEGPSASAA</sequence>
<dbReference type="PROSITE" id="PS50206">
    <property type="entry name" value="RHODANESE_3"/>
    <property type="match status" value="1"/>
</dbReference>
<dbReference type="EMBL" id="KK583195">
    <property type="protein sequence ID" value="KDO32513.1"/>
    <property type="molecule type" value="Genomic_DNA"/>
</dbReference>
<dbReference type="PANTHER" id="PTHR43268">
    <property type="entry name" value="THIOSULFATE SULFURTRANSFERASE/RHODANESE-LIKE DOMAIN-CONTAINING PROTEIN 2"/>
    <property type="match status" value="1"/>
</dbReference>
<dbReference type="Gene3D" id="3.30.70.100">
    <property type="match status" value="1"/>
</dbReference>
<evidence type="ECO:0000259" key="1">
    <source>
        <dbReference type="PROSITE" id="PS50206"/>
    </source>
</evidence>
<dbReference type="Pfam" id="PF17773">
    <property type="entry name" value="UPF0176_N"/>
    <property type="match status" value="1"/>
</dbReference>
<evidence type="ECO:0000313" key="3">
    <source>
        <dbReference type="Proteomes" id="UP000030745"/>
    </source>
</evidence>
<dbReference type="OMA" id="CDTHTNC"/>
<dbReference type="VEuPathDB" id="FungiDB:SPRG_02990"/>
<organism evidence="2 3">
    <name type="scientific">Saprolegnia parasitica (strain CBS 223.65)</name>
    <dbReference type="NCBI Taxonomy" id="695850"/>
    <lineage>
        <taxon>Eukaryota</taxon>
        <taxon>Sar</taxon>
        <taxon>Stramenopiles</taxon>
        <taxon>Oomycota</taxon>
        <taxon>Saprolegniomycetes</taxon>
        <taxon>Saprolegniales</taxon>
        <taxon>Saprolegniaceae</taxon>
        <taxon>Saprolegnia</taxon>
    </lineage>
</organism>
<accession>A0A067CPR4</accession>
<dbReference type="KEGG" id="spar:SPRG_02990"/>
<dbReference type="InterPro" id="IPR001763">
    <property type="entry name" value="Rhodanese-like_dom"/>
</dbReference>
<feature type="domain" description="Rhodanese" evidence="1">
    <location>
        <begin position="126"/>
        <end position="221"/>
    </location>
</feature>
<dbReference type="Pfam" id="PF12368">
    <property type="entry name" value="Rhodanese_C"/>
    <property type="match status" value="1"/>
</dbReference>
<dbReference type="SUPFAM" id="SSF52821">
    <property type="entry name" value="Rhodanese/Cell cycle control phosphatase"/>
    <property type="match status" value="1"/>
</dbReference>